<dbReference type="GO" id="GO:0006890">
    <property type="term" value="P:retrograde vesicle-mediated transport, Golgi to endoplasmic reticulum"/>
    <property type="evidence" value="ECO:0007669"/>
    <property type="project" value="InterPro"/>
</dbReference>
<proteinExistence type="predicted"/>
<dbReference type="PANTHER" id="PTHR13520">
    <property type="entry name" value="RAD50-INTERACTING PROTEIN 1 RINT-1"/>
    <property type="match status" value="1"/>
</dbReference>
<accession>A0A8D8YI67</accession>
<organism evidence="1">
    <name type="scientific">Cacopsylla melanoneura</name>
    <dbReference type="NCBI Taxonomy" id="428564"/>
    <lineage>
        <taxon>Eukaryota</taxon>
        <taxon>Metazoa</taxon>
        <taxon>Ecdysozoa</taxon>
        <taxon>Arthropoda</taxon>
        <taxon>Hexapoda</taxon>
        <taxon>Insecta</taxon>
        <taxon>Pterygota</taxon>
        <taxon>Neoptera</taxon>
        <taxon>Paraneoptera</taxon>
        <taxon>Hemiptera</taxon>
        <taxon>Sternorrhyncha</taxon>
        <taxon>Psylloidea</taxon>
        <taxon>Psyllidae</taxon>
        <taxon>Psyllinae</taxon>
        <taxon>Cacopsylla</taxon>
    </lineage>
</organism>
<dbReference type="PANTHER" id="PTHR13520:SF0">
    <property type="entry name" value="RAD50-INTERACTING PROTEIN 1"/>
    <property type="match status" value="1"/>
</dbReference>
<dbReference type="InterPro" id="IPR042044">
    <property type="entry name" value="EXOC6PINT-1/Sec15/Tip20_C_dom2"/>
</dbReference>
<dbReference type="Pfam" id="PF04437">
    <property type="entry name" value="RINT1_TIP1"/>
    <property type="match status" value="2"/>
</dbReference>
<dbReference type="GO" id="GO:0060628">
    <property type="term" value="P:regulation of ER to Golgi vesicle-mediated transport"/>
    <property type="evidence" value="ECO:0007669"/>
    <property type="project" value="TreeGrafter"/>
</dbReference>
<sequence length="345" mass="39391">MGHGNAKVELMRGLVQLCVQKLQSDLATLVGDDLLFSHTVDEVLGFEKELRDIYCYPNTEPSVLEVFTQAPVLTLWIELEGKYARDKMDVMFESETAWSEVHSGIEEVMHEQESLLVQILNTAHYLNYIINEWSGTLHFILLQQHRSGGGGLGLGSTVFDEILSLLDKMILDLRETILKSAILAVTAKARRYCNENWLAKETHSAESEGSMTPSACFMFKELSSQLHILHERLATSLFTFVWENMATALSNYLFDELILANKFSKTGGKQLHFDITRNLLPLFAQYTVQPERHFNRLLEACHLLSLDQVPKNPLHGLKFLSREDCFRVLRNRSDMNIRVSVQDLE</sequence>
<name>A0A8D8YI67_9HEMI</name>
<dbReference type="Gene3D" id="1.20.58.670">
    <property type="entry name" value="Dsl1p vesicle tethering complex, Tip20p subunit, domain D"/>
    <property type="match status" value="1"/>
</dbReference>
<dbReference type="GO" id="GO:0006888">
    <property type="term" value="P:endoplasmic reticulum to Golgi vesicle-mediated transport"/>
    <property type="evidence" value="ECO:0007669"/>
    <property type="project" value="InterPro"/>
</dbReference>
<dbReference type="GO" id="GO:0070939">
    <property type="term" value="C:Dsl1/NZR complex"/>
    <property type="evidence" value="ECO:0007669"/>
    <property type="project" value="InterPro"/>
</dbReference>
<protein>
    <submittedName>
        <fullName evidence="1">RINT1-like protein</fullName>
    </submittedName>
</protein>
<dbReference type="AlphaFoldDB" id="A0A8D8YI67"/>
<reference evidence="1" key="1">
    <citation type="submission" date="2021-05" db="EMBL/GenBank/DDBJ databases">
        <authorList>
            <person name="Alioto T."/>
            <person name="Alioto T."/>
            <person name="Gomez Garrido J."/>
        </authorList>
    </citation>
    <scope>NUCLEOTIDE SEQUENCE</scope>
</reference>
<dbReference type="InterPro" id="IPR007528">
    <property type="entry name" value="RINT1_Tip20"/>
</dbReference>
<evidence type="ECO:0000313" key="1">
    <source>
        <dbReference type="EMBL" id="CAG6728979.1"/>
    </source>
</evidence>
<dbReference type="PROSITE" id="PS51386">
    <property type="entry name" value="RINT1_TIP20"/>
    <property type="match status" value="1"/>
</dbReference>
<dbReference type="EMBL" id="HBUF01377556">
    <property type="protein sequence ID" value="CAG6728979.1"/>
    <property type="molecule type" value="Transcribed_RNA"/>
</dbReference>